<dbReference type="SUPFAM" id="SSF56059">
    <property type="entry name" value="Glutathione synthetase ATP-binding domain-like"/>
    <property type="match status" value="1"/>
</dbReference>
<feature type="domain" description="ATP-grasp" evidence="6">
    <location>
        <begin position="126"/>
        <end position="331"/>
    </location>
</feature>
<evidence type="ECO:0000313" key="9">
    <source>
        <dbReference type="Proteomes" id="UP001379533"/>
    </source>
</evidence>
<evidence type="ECO:0000313" key="8">
    <source>
        <dbReference type="EMBL" id="WXA99770.1"/>
    </source>
</evidence>
<dbReference type="InterPro" id="IPR005481">
    <property type="entry name" value="BC-like_N"/>
</dbReference>
<evidence type="ECO:0000259" key="6">
    <source>
        <dbReference type="PROSITE" id="PS50975"/>
    </source>
</evidence>
<dbReference type="EMBL" id="CP089982">
    <property type="protein sequence ID" value="WXA99770.1"/>
    <property type="molecule type" value="Genomic_DNA"/>
</dbReference>
<dbReference type="InterPro" id="IPR005482">
    <property type="entry name" value="Biotin_COase_C"/>
</dbReference>
<dbReference type="PROSITE" id="PS00867">
    <property type="entry name" value="CPSASE_2"/>
    <property type="match status" value="1"/>
</dbReference>
<dbReference type="PANTHER" id="PTHR18866:SF128">
    <property type="entry name" value="UREA AMIDOLYASE"/>
    <property type="match status" value="1"/>
</dbReference>
<dbReference type="InterPro" id="IPR011054">
    <property type="entry name" value="Rudment_hybrid_motif"/>
</dbReference>
<evidence type="ECO:0000256" key="4">
    <source>
        <dbReference type="ARBA" id="ARBA00023267"/>
    </source>
</evidence>
<evidence type="ECO:0000256" key="3">
    <source>
        <dbReference type="ARBA" id="ARBA00022840"/>
    </source>
</evidence>
<dbReference type="Gene3D" id="3.30.470.20">
    <property type="entry name" value="ATP-grasp fold, B domain"/>
    <property type="match status" value="1"/>
</dbReference>
<dbReference type="Pfam" id="PF00289">
    <property type="entry name" value="Biotin_carb_N"/>
    <property type="match status" value="1"/>
</dbReference>
<accession>A0ABZ2KRU8</accession>
<dbReference type="InterPro" id="IPR011764">
    <property type="entry name" value="Biotin_carboxylation_dom"/>
</dbReference>
<keyword evidence="4" id="KW-0092">Biotin</keyword>
<dbReference type="PROSITE" id="PS50975">
    <property type="entry name" value="ATP_GRASP"/>
    <property type="match status" value="1"/>
</dbReference>
<dbReference type="InterPro" id="IPR050856">
    <property type="entry name" value="Biotin_carboxylase_complex"/>
</dbReference>
<evidence type="ECO:0000256" key="2">
    <source>
        <dbReference type="ARBA" id="ARBA00022741"/>
    </source>
</evidence>
<dbReference type="RefSeq" id="WP_394850414.1">
    <property type="nucleotide sequence ID" value="NZ_CP089982.1"/>
</dbReference>
<dbReference type="SUPFAM" id="SSF52440">
    <property type="entry name" value="PreATP-grasp domain"/>
    <property type="match status" value="1"/>
</dbReference>
<name>A0ABZ2KRU8_9BACT</name>
<dbReference type="PROSITE" id="PS50979">
    <property type="entry name" value="BC"/>
    <property type="match status" value="1"/>
</dbReference>
<feature type="domain" description="Biotin carboxylation" evidence="7">
    <location>
        <begin position="4"/>
        <end position="465"/>
    </location>
</feature>
<proteinExistence type="predicted"/>
<sequence length="467" mass="50069">MSALFEKVLIANRGEIARRVIRTCRRLGIKTVAVHSEADANAPHVHEADEAVLLGPPPPKDSYLNRDALLAAIEKTGARAVHPGYGFLSENSDFARRVAERGVTFIGPSPEVLDAFGDKMKARHVALAAGTRPVPGTDEPIAIDTPEGVAEAKAVAGRVGYPVIVKAVGGGGGIGMQIVREEAGMERALKTCSDRGKASFADARVYLERYVQEPRHIEVQVLCDAQGNAYALGERECSMQRRHQKILEESPSPAAFFQGEEGAKRRADLFDAALRVVKSVGYVGAGTCEFIADASGDLFFLEVNARLQVEHPVTEMVLGLDLVELQLRVAAGEPLPDLSRVHPEGHSIEVRVYAEDPKKGFIPKPGAIDELVWAGGVGDAQTRALRIESGVAAGSKVTPFYDPMVAKVVAWGADREASIAELARALAGTKIAPCVTNVAFLQAILESPEFRSGRYDTSLAEVLAKRI</sequence>
<reference evidence="8 9" key="1">
    <citation type="submission" date="2021-12" db="EMBL/GenBank/DDBJ databases">
        <title>Discovery of the Pendulisporaceae a myxobacterial family with distinct sporulation behavior and unique specialized metabolism.</title>
        <authorList>
            <person name="Garcia R."/>
            <person name="Popoff A."/>
            <person name="Bader C.D."/>
            <person name="Loehr J."/>
            <person name="Walesch S."/>
            <person name="Walt C."/>
            <person name="Boldt J."/>
            <person name="Bunk B."/>
            <person name="Haeckl F.J.F.P.J."/>
            <person name="Gunesch A.P."/>
            <person name="Birkelbach J."/>
            <person name="Nuebel U."/>
            <person name="Pietschmann T."/>
            <person name="Bach T."/>
            <person name="Mueller R."/>
        </authorList>
    </citation>
    <scope>NUCLEOTIDE SEQUENCE [LARGE SCALE GENOMIC DNA]</scope>
    <source>
        <strain evidence="8 9">MSr12523</strain>
    </source>
</reference>
<dbReference type="Pfam" id="PF02786">
    <property type="entry name" value="CPSase_L_D2"/>
    <property type="match status" value="1"/>
</dbReference>
<evidence type="ECO:0000259" key="7">
    <source>
        <dbReference type="PROSITE" id="PS50979"/>
    </source>
</evidence>
<evidence type="ECO:0000256" key="1">
    <source>
        <dbReference type="ARBA" id="ARBA00022598"/>
    </source>
</evidence>
<dbReference type="InterPro" id="IPR011761">
    <property type="entry name" value="ATP-grasp"/>
</dbReference>
<dbReference type="InterPro" id="IPR016185">
    <property type="entry name" value="PreATP-grasp_dom_sf"/>
</dbReference>
<dbReference type="SUPFAM" id="SSF51246">
    <property type="entry name" value="Rudiment single hybrid motif"/>
    <property type="match status" value="1"/>
</dbReference>
<organism evidence="8 9">
    <name type="scientific">Pendulispora brunnea</name>
    <dbReference type="NCBI Taxonomy" id="2905690"/>
    <lineage>
        <taxon>Bacteria</taxon>
        <taxon>Pseudomonadati</taxon>
        <taxon>Myxococcota</taxon>
        <taxon>Myxococcia</taxon>
        <taxon>Myxococcales</taxon>
        <taxon>Sorangiineae</taxon>
        <taxon>Pendulisporaceae</taxon>
        <taxon>Pendulispora</taxon>
    </lineage>
</organism>
<keyword evidence="2 5" id="KW-0547">Nucleotide-binding</keyword>
<dbReference type="SMART" id="SM00878">
    <property type="entry name" value="Biotin_carb_C"/>
    <property type="match status" value="1"/>
</dbReference>
<dbReference type="PANTHER" id="PTHR18866">
    <property type="entry name" value="CARBOXYLASE:PYRUVATE/ACETYL-COA/PROPIONYL-COA CARBOXYLASE"/>
    <property type="match status" value="1"/>
</dbReference>
<protein>
    <submittedName>
        <fullName evidence="8">ATP-grasp domain-containing protein</fullName>
    </submittedName>
</protein>
<evidence type="ECO:0000256" key="5">
    <source>
        <dbReference type="PROSITE-ProRule" id="PRU00409"/>
    </source>
</evidence>
<dbReference type="Proteomes" id="UP001379533">
    <property type="component" value="Chromosome"/>
</dbReference>
<keyword evidence="3 5" id="KW-0067">ATP-binding</keyword>
<gene>
    <name evidence="8" type="ORF">LZC95_23515</name>
</gene>
<dbReference type="InterPro" id="IPR005479">
    <property type="entry name" value="CPAse_ATP-bd"/>
</dbReference>
<dbReference type="Pfam" id="PF02785">
    <property type="entry name" value="Biotin_carb_C"/>
    <property type="match status" value="1"/>
</dbReference>
<keyword evidence="1" id="KW-0436">Ligase</keyword>
<keyword evidence="9" id="KW-1185">Reference proteome</keyword>